<protein>
    <submittedName>
        <fullName evidence="1">Uncharacterized protein</fullName>
    </submittedName>
</protein>
<dbReference type="EMBL" id="WIGO01000001">
    <property type="protein sequence ID" value="KAF6841976.1"/>
    <property type="molecule type" value="Genomic_DNA"/>
</dbReference>
<dbReference type="AlphaFoldDB" id="A0A8H6U6E5"/>
<name>A0A8H6U6E5_9PEZI</name>
<evidence type="ECO:0000313" key="2">
    <source>
        <dbReference type="Proteomes" id="UP000654918"/>
    </source>
</evidence>
<proteinExistence type="predicted"/>
<dbReference type="Proteomes" id="UP000654918">
    <property type="component" value="Unassembled WGS sequence"/>
</dbReference>
<gene>
    <name evidence="1" type="ORF">CPLU01_00069</name>
</gene>
<evidence type="ECO:0000313" key="1">
    <source>
        <dbReference type="EMBL" id="KAF6841976.1"/>
    </source>
</evidence>
<reference evidence="1" key="1">
    <citation type="journal article" date="2020" name="Phytopathology">
        <title>Genome Sequence Resources of Colletotrichum truncatum, C. plurivorum, C. musicola, and C. sojae: Four Species Pathogenic to Soybean (Glycine max).</title>
        <authorList>
            <person name="Rogerio F."/>
            <person name="Boufleur T.R."/>
            <person name="Ciampi-Guillardi M."/>
            <person name="Sukno S.A."/>
            <person name="Thon M.R."/>
            <person name="Massola Junior N.S."/>
            <person name="Baroncelli R."/>
        </authorList>
    </citation>
    <scope>NUCLEOTIDE SEQUENCE</scope>
    <source>
        <strain evidence="1">LFN00145</strain>
    </source>
</reference>
<accession>A0A8H6U6E5</accession>
<keyword evidence="2" id="KW-1185">Reference proteome</keyword>
<comment type="caution">
    <text evidence="1">The sequence shown here is derived from an EMBL/GenBank/DDBJ whole genome shotgun (WGS) entry which is preliminary data.</text>
</comment>
<organism evidence="1 2">
    <name type="scientific">Colletotrichum plurivorum</name>
    <dbReference type="NCBI Taxonomy" id="2175906"/>
    <lineage>
        <taxon>Eukaryota</taxon>
        <taxon>Fungi</taxon>
        <taxon>Dikarya</taxon>
        <taxon>Ascomycota</taxon>
        <taxon>Pezizomycotina</taxon>
        <taxon>Sordariomycetes</taxon>
        <taxon>Hypocreomycetidae</taxon>
        <taxon>Glomerellales</taxon>
        <taxon>Glomerellaceae</taxon>
        <taxon>Colletotrichum</taxon>
        <taxon>Colletotrichum orchidearum species complex</taxon>
    </lineage>
</organism>
<sequence>MAVRKSKNEYRAHWAALKLEWMGWGLPVTELRTVGMPHVRSTLHYIQCAGKEIAPRRELRDVVQDPRVKRNGPKTPLLRNNVGLCPSHRCVAVYDRKATEPRDPSLPACAVQWALLFVATGRDHLRWMADNGAQRSIWPDPSQHDHERLSSSRLFDILVSGNQKPFDSMARRNRFHDELDVYSFNCLPERPDSTGLRLASGGNAFYP</sequence>